<evidence type="ECO:0000313" key="6">
    <source>
        <dbReference type="Proteomes" id="UP001497444"/>
    </source>
</evidence>
<evidence type="ECO:0000259" key="4">
    <source>
        <dbReference type="Pfam" id="PF05175"/>
    </source>
</evidence>
<keyword evidence="3" id="KW-0949">S-adenosyl-L-methionine</keyword>
<evidence type="ECO:0000313" key="5">
    <source>
        <dbReference type="EMBL" id="CAK9278987.1"/>
    </source>
</evidence>
<dbReference type="PROSITE" id="PS00092">
    <property type="entry name" value="N6_MTASE"/>
    <property type="match status" value="1"/>
</dbReference>
<name>A0ABP0XK01_9BRYO</name>
<gene>
    <name evidence="5" type="ORF">CSSPJE1EN1_LOCUS24465</name>
</gene>
<protein>
    <recommendedName>
        <fullName evidence="4">Methyltransferase small domain-containing protein</fullName>
    </recommendedName>
</protein>
<dbReference type="InterPro" id="IPR007848">
    <property type="entry name" value="Small_mtfrase_dom"/>
</dbReference>
<accession>A0ABP0XK01</accession>
<proteinExistence type="predicted"/>
<dbReference type="InterPro" id="IPR029063">
    <property type="entry name" value="SAM-dependent_MTases_sf"/>
</dbReference>
<dbReference type="InterPro" id="IPR004556">
    <property type="entry name" value="HemK-like"/>
</dbReference>
<dbReference type="InterPro" id="IPR052663">
    <property type="entry name" value="RF_glutamine_MTase_cyano"/>
</dbReference>
<dbReference type="Gene3D" id="3.40.50.150">
    <property type="entry name" value="Vaccinia Virus protein VP39"/>
    <property type="match status" value="1"/>
</dbReference>
<dbReference type="Pfam" id="PF05175">
    <property type="entry name" value="MTS"/>
    <property type="match status" value="1"/>
</dbReference>
<evidence type="ECO:0000256" key="2">
    <source>
        <dbReference type="ARBA" id="ARBA00022679"/>
    </source>
</evidence>
<keyword evidence="1" id="KW-0489">Methyltransferase</keyword>
<dbReference type="InterPro" id="IPR002052">
    <property type="entry name" value="DNA_methylase_N6_adenine_CS"/>
</dbReference>
<dbReference type="PANTHER" id="PTHR47441">
    <property type="match status" value="1"/>
</dbReference>
<evidence type="ECO:0000256" key="1">
    <source>
        <dbReference type="ARBA" id="ARBA00022603"/>
    </source>
</evidence>
<organism evidence="5 6">
    <name type="scientific">Sphagnum jensenii</name>
    <dbReference type="NCBI Taxonomy" id="128206"/>
    <lineage>
        <taxon>Eukaryota</taxon>
        <taxon>Viridiplantae</taxon>
        <taxon>Streptophyta</taxon>
        <taxon>Embryophyta</taxon>
        <taxon>Bryophyta</taxon>
        <taxon>Sphagnophytina</taxon>
        <taxon>Sphagnopsida</taxon>
        <taxon>Sphagnales</taxon>
        <taxon>Sphagnaceae</taxon>
        <taxon>Sphagnum</taxon>
    </lineage>
</organism>
<keyword evidence="2" id="KW-0808">Transferase</keyword>
<keyword evidence="6" id="KW-1185">Reference proteome</keyword>
<sequence length="453" mass="49189">MAAVVSLSRLSHSTQGALSTSRLSHHPLLFQRRSQICQDIGSISAIWISPVMDLQVKYLWGLTPVASASLEKVQMFPNMEKLSMRIGCSGSRERTFRVSAFISASAAEINFEHASSLKDIKVVTPICERPAVHITCLEDLLQWVRKAQQLAASVEQQFYDTDGGPDSSDLLRELDWLLDDSLAACCQKGRDSDAFSQLNNQTTSAHVLLRISIEELENQWVQRVKERRPFQYIVGCAHWRDLVLSVQEGVLIPRPETEQMIDLAEAAIMGNPSLAVGLWADLGTGSGAIAIALARLLPSPGSVLAVDMSETAVAVARRNVGHYALTDKVNVVHGSWFLSLEDQKGSLAGVISNPPYIPSANIAALQAEVGKHEPRTALDGGQDGMKDLRQICHGSALALRAGGFLALETNGGTQAEAVADLLRNMNSPVTCFQNIKIVPDFAGICRFVTAIHC</sequence>
<dbReference type="CDD" id="cd02440">
    <property type="entry name" value="AdoMet_MTases"/>
    <property type="match status" value="1"/>
</dbReference>
<feature type="domain" description="Methyltransferase small" evidence="4">
    <location>
        <begin position="278"/>
        <end position="357"/>
    </location>
</feature>
<dbReference type="NCBIfam" id="TIGR00536">
    <property type="entry name" value="hemK_fam"/>
    <property type="match status" value="1"/>
</dbReference>
<evidence type="ECO:0000256" key="3">
    <source>
        <dbReference type="ARBA" id="ARBA00022691"/>
    </source>
</evidence>
<dbReference type="PANTHER" id="PTHR47441:SF3">
    <property type="entry name" value="RELEASE FACTOR GLUTAMINE METHYLTRANSFERASE"/>
    <property type="match status" value="1"/>
</dbReference>
<dbReference type="Proteomes" id="UP001497444">
    <property type="component" value="Chromosome 9"/>
</dbReference>
<dbReference type="EMBL" id="OZ020104">
    <property type="protein sequence ID" value="CAK9278987.1"/>
    <property type="molecule type" value="Genomic_DNA"/>
</dbReference>
<reference evidence="5" key="1">
    <citation type="submission" date="2024-02" db="EMBL/GenBank/DDBJ databases">
        <authorList>
            <consortium name="ELIXIR-Norway"/>
            <consortium name="Elixir Norway"/>
        </authorList>
    </citation>
    <scope>NUCLEOTIDE SEQUENCE</scope>
</reference>
<dbReference type="SUPFAM" id="SSF53335">
    <property type="entry name" value="S-adenosyl-L-methionine-dependent methyltransferases"/>
    <property type="match status" value="1"/>
</dbReference>